<dbReference type="KEGG" id="grc:GI584_16245"/>
<dbReference type="AlphaFoldDB" id="A0A5Q2TLH7"/>
<name>A0A5Q2TLH7_9BACI</name>
<sequence length="55" mass="6345">MSEWKNVVEEANANKIDKWAPVLAHLTIHITYHTGQILYIRKLQGMWNPKDGVEG</sequence>
<dbReference type="EMBL" id="CP045915">
    <property type="protein sequence ID" value="QGH35505.1"/>
    <property type="molecule type" value="Genomic_DNA"/>
</dbReference>
<gene>
    <name evidence="1" type="ORF">GI584_16245</name>
</gene>
<accession>A0A5Q2TLH7</accession>
<reference evidence="1 2" key="1">
    <citation type="submission" date="2019-11" db="EMBL/GenBank/DDBJ databases">
        <title>Gracilibacillus salitolerans sp. nov., a moderate halophile isolated from a saline soil in northwest China.</title>
        <authorList>
            <person name="Gan L."/>
        </authorList>
    </citation>
    <scope>NUCLEOTIDE SEQUENCE [LARGE SCALE GENOMIC DNA]</scope>
    <source>
        <strain evidence="1 2">SCU50</strain>
    </source>
</reference>
<keyword evidence="2" id="KW-1185">Reference proteome</keyword>
<dbReference type="SUPFAM" id="SSF109854">
    <property type="entry name" value="DinB/YfiT-like putative metalloenzymes"/>
    <property type="match status" value="1"/>
</dbReference>
<protein>
    <recommendedName>
        <fullName evidence="3">DinB family protein</fullName>
    </recommendedName>
</protein>
<evidence type="ECO:0000313" key="2">
    <source>
        <dbReference type="Proteomes" id="UP000339690"/>
    </source>
</evidence>
<organism evidence="1 2">
    <name type="scientific">Gracilibacillus salitolerans</name>
    <dbReference type="NCBI Taxonomy" id="2663022"/>
    <lineage>
        <taxon>Bacteria</taxon>
        <taxon>Bacillati</taxon>
        <taxon>Bacillota</taxon>
        <taxon>Bacilli</taxon>
        <taxon>Bacillales</taxon>
        <taxon>Bacillaceae</taxon>
        <taxon>Gracilibacillus</taxon>
    </lineage>
</organism>
<dbReference type="Gene3D" id="1.20.120.450">
    <property type="entry name" value="dinb family like domain"/>
    <property type="match status" value="1"/>
</dbReference>
<dbReference type="Proteomes" id="UP000339690">
    <property type="component" value="Chromosome"/>
</dbReference>
<proteinExistence type="predicted"/>
<dbReference type="InterPro" id="IPR034660">
    <property type="entry name" value="DinB/YfiT-like"/>
</dbReference>
<evidence type="ECO:0008006" key="3">
    <source>
        <dbReference type="Google" id="ProtNLM"/>
    </source>
</evidence>
<evidence type="ECO:0000313" key="1">
    <source>
        <dbReference type="EMBL" id="QGH35505.1"/>
    </source>
</evidence>